<feature type="transmembrane region" description="Helical" evidence="1">
    <location>
        <begin position="47"/>
        <end position="69"/>
    </location>
</feature>
<gene>
    <name evidence="2" type="ORF">LCGC14_0748950</name>
</gene>
<sequence>TFNYLFDEKGLIKTINHSIFFTMVSIVTSLSNFLQNNFNKFGFNIEMLFWPINIFNIVVFILAIIYRYLNNHKDKISGFFRKLIFWNKRDG</sequence>
<dbReference type="EMBL" id="LAZR01001797">
    <property type="protein sequence ID" value="KKN38874.1"/>
    <property type="molecule type" value="Genomic_DNA"/>
</dbReference>
<feature type="non-terminal residue" evidence="2">
    <location>
        <position position="1"/>
    </location>
</feature>
<dbReference type="AlphaFoldDB" id="A0A0F9Q8S5"/>
<protein>
    <submittedName>
        <fullName evidence="2">Uncharacterized protein</fullName>
    </submittedName>
</protein>
<comment type="caution">
    <text evidence="2">The sequence shown here is derived from an EMBL/GenBank/DDBJ whole genome shotgun (WGS) entry which is preliminary data.</text>
</comment>
<keyword evidence="1" id="KW-1133">Transmembrane helix</keyword>
<evidence type="ECO:0000256" key="1">
    <source>
        <dbReference type="SAM" id="Phobius"/>
    </source>
</evidence>
<reference evidence="2" key="1">
    <citation type="journal article" date="2015" name="Nature">
        <title>Complex archaea that bridge the gap between prokaryotes and eukaryotes.</title>
        <authorList>
            <person name="Spang A."/>
            <person name="Saw J.H."/>
            <person name="Jorgensen S.L."/>
            <person name="Zaremba-Niedzwiedzka K."/>
            <person name="Martijn J."/>
            <person name="Lind A.E."/>
            <person name="van Eijk R."/>
            <person name="Schleper C."/>
            <person name="Guy L."/>
            <person name="Ettema T.J."/>
        </authorList>
    </citation>
    <scope>NUCLEOTIDE SEQUENCE</scope>
</reference>
<feature type="transmembrane region" description="Helical" evidence="1">
    <location>
        <begin position="18"/>
        <end position="35"/>
    </location>
</feature>
<keyword evidence="1" id="KW-0472">Membrane</keyword>
<organism evidence="2">
    <name type="scientific">marine sediment metagenome</name>
    <dbReference type="NCBI Taxonomy" id="412755"/>
    <lineage>
        <taxon>unclassified sequences</taxon>
        <taxon>metagenomes</taxon>
        <taxon>ecological metagenomes</taxon>
    </lineage>
</organism>
<name>A0A0F9Q8S5_9ZZZZ</name>
<keyword evidence="1" id="KW-0812">Transmembrane</keyword>
<proteinExistence type="predicted"/>
<accession>A0A0F9Q8S5</accession>
<evidence type="ECO:0000313" key="2">
    <source>
        <dbReference type="EMBL" id="KKN38874.1"/>
    </source>
</evidence>